<dbReference type="EMBL" id="KN832874">
    <property type="protein sequence ID" value="KIN02468.1"/>
    <property type="molecule type" value="Genomic_DNA"/>
</dbReference>
<reference evidence="2 3" key="1">
    <citation type="submission" date="2014-04" db="EMBL/GenBank/DDBJ databases">
        <authorList>
            <consortium name="DOE Joint Genome Institute"/>
            <person name="Kuo A."/>
            <person name="Martino E."/>
            <person name="Perotto S."/>
            <person name="Kohler A."/>
            <person name="Nagy L.G."/>
            <person name="Floudas D."/>
            <person name="Copeland A."/>
            <person name="Barry K.W."/>
            <person name="Cichocki N."/>
            <person name="Veneault-Fourrey C."/>
            <person name="LaButti K."/>
            <person name="Lindquist E.A."/>
            <person name="Lipzen A."/>
            <person name="Lundell T."/>
            <person name="Morin E."/>
            <person name="Murat C."/>
            <person name="Sun H."/>
            <person name="Tunlid A."/>
            <person name="Henrissat B."/>
            <person name="Grigoriev I.V."/>
            <person name="Hibbett D.S."/>
            <person name="Martin F."/>
            <person name="Nordberg H.P."/>
            <person name="Cantor M.N."/>
            <person name="Hua S.X."/>
        </authorList>
    </citation>
    <scope>NUCLEOTIDE SEQUENCE [LARGE SCALE GENOMIC DNA]</scope>
    <source>
        <strain evidence="2 3">Zn</strain>
    </source>
</reference>
<proteinExistence type="predicted"/>
<dbReference type="InParanoid" id="A0A0C3DKG7"/>
<feature type="region of interest" description="Disordered" evidence="1">
    <location>
        <begin position="1"/>
        <end position="150"/>
    </location>
</feature>
<gene>
    <name evidence="2" type="ORF">OIDMADRAFT_119326</name>
</gene>
<dbReference type="AlphaFoldDB" id="A0A0C3DKG7"/>
<dbReference type="Proteomes" id="UP000054321">
    <property type="component" value="Unassembled WGS sequence"/>
</dbReference>
<accession>A0A0C3DKG7</accession>
<organism evidence="2 3">
    <name type="scientific">Oidiodendron maius (strain Zn)</name>
    <dbReference type="NCBI Taxonomy" id="913774"/>
    <lineage>
        <taxon>Eukaryota</taxon>
        <taxon>Fungi</taxon>
        <taxon>Dikarya</taxon>
        <taxon>Ascomycota</taxon>
        <taxon>Pezizomycotina</taxon>
        <taxon>Leotiomycetes</taxon>
        <taxon>Leotiomycetes incertae sedis</taxon>
        <taxon>Myxotrichaceae</taxon>
        <taxon>Oidiodendron</taxon>
    </lineage>
</organism>
<dbReference type="OrthoDB" id="5383057at2759"/>
<feature type="compositionally biased region" description="Basic and acidic residues" evidence="1">
    <location>
        <begin position="67"/>
        <end position="82"/>
    </location>
</feature>
<dbReference type="HOGENOM" id="CLU_082502_1_0_1"/>
<evidence type="ECO:0000313" key="2">
    <source>
        <dbReference type="EMBL" id="KIN02468.1"/>
    </source>
</evidence>
<keyword evidence="3" id="KW-1185">Reference proteome</keyword>
<sequence>EKPGPITADSLAAESSKTGGSFSKNPNSEPQSVTGAHSTFTNTDTSGATRLDPASDAEARMAQNDWAEERKLSGGVLKKYDAPGDSDMISRSSEKTSESANDAGRHETNPYERFRKPKGKNLQEGGFDSDAKNNASFHSDIGTENDPSREAEYKFETLNADGDVGIPRQRRISGGARYNALDNEAAA</sequence>
<feature type="compositionally biased region" description="Polar residues" evidence="1">
    <location>
        <begin position="13"/>
        <end position="48"/>
    </location>
</feature>
<feature type="compositionally biased region" description="Basic and acidic residues" evidence="1">
    <location>
        <begin position="92"/>
        <end position="114"/>
    </location>
</feature>
<protein>
    <submittedName>
        <fullName evidence="2">Uncharacterized protein</fullName>
    </submittedName>
</protein>
<name>A0A0C3DKG7_OIDMZ</name>
<feature type="non-terminal residue" evidence="2">
    <location>
        <position position="1"/>
    </location>
</feature>
<evidence type="ECO:0000256" key="1">
    <source>
        <dbReference type="SAM" id="MobiDB-lite"/>
    </source>
</evidence>
<evidence type="ECO:0000313" key="3">
    <source>
        <dbReference type="Proteomes" id="UP000054321"/>
    </source>
</evidence>
<reference evidence="3" key="2">
    <citation type="submission" date="2015-01" db="EMBL/GenBank/DDBJ databases">
        <title>Evolutionary Origins and Diversification of the Mycorrhizal Mutualists.</title>
        <authorList>
            <consortium name="DOE Joint Genome Institute"/>
            <consortium name="Mycorrhizal Genomics Consortium"/>
            <person name="Kohler A."/>
            <person name="Kuo A."/>
            <person name="Nagy L.G."/>
            <person name="Floudas D."/>
            <person name="Copeland A."/>
            <person name="Barry K.W."/>
            <person name="Cichocki N."/>
            <person name="Veneault-Fourrey C."/>
            <person name="LaButti K."/>
            <person name="Lindquist E.A."/>
            <person name="Lipzen A."/>
            <person name="Lundell T."/>
            <person name="Morin E."/>
            <person name="Murat C."/>
            <person name="Riley R."/>
            <person name="Ohm R."/>
            <person name="Sun H."/>
            <person name="Tunlid A."/>
            <person name="Henrissat B."/>
            <person name="Grigoriev I.V."/>
            <person name="Hibbett D.S."/>
            <person name="Martin F."/>
        </authorList>
    </citation>
    <scope>NUCLEOTIDE SEQUENCE [LARGE SCALE GENOMIC DNA]</scope>
    <source>
        <strain evidence="3">Zn</strain>
    </source>
</reference>